<dbReference type="Gene3D" id="1.10.10.10">
    <property type="entry name" value="Winged helix-like DNA-binding domain superfamily/Winged helix DNA-binding domain"/>
    <property type="match status" value="1"/>
</dbReference>
<dbReference type="Gene3D" id="3.30.450.40">
    <property type="match status" value="1"/>
</dbReference>
<dbReference type="EMBL" id="JAUZMZ010000164">
    <property type="protein sequence ID" value="MEE2034613.1"/>
    <property type="molecule type" value="Genomic_DNA"/>
</dbReference>
<dbReference type="PROSITE" id="PS50921">
    <property type="entry name" value="ANTAR"/>
    <property type="match status" value="1"/>
</dbReference>
<evidence type="ECO:0000256" key="2">
    <source>
        <dbReference type="ARBA" id="ARBA00022777"/>
    </source>
</evidence>
<dbReference type="PIRSF" id="PIRSF036625">
    <property type="entry name" value="GAF_ANTAR"/>
    <property type="match status" value="1"/>
</dbReference>
<dbReference type="InterPro" id="IPR036388">
    <property type="entry name" value="WH-like_DNA-bd_sf"/>
</dbReference>
<dbReference type="SUPFAM" id="SSF52172">
    <property type="entry name" value="CheY-like"/>
    <property type="match status" value="1"/>
</dbReference>
<comment type="caution">
    <text evidence="6">The sequence shown here is derived from an EMBL/GenBank/DDBJ whole genome shotgun (WGS) entry which is preliminary data.</text>
</comment>
<organism evidence="6 7">
    <name type="scientific">Rhodococcus chondri</name>
    <dbReference type="NCBI Taxonomy" id="3065941"/>
    <lineage>
        <taxon>Bacteria</taxon>
        <taxon>Bacillati</taxon>
        <taxon>Actinomycetota</taxon>
        <taxon>Actinomycetes</taxon>
        <taxon>Mycobacteriales</taxon>
        <taxon>Nocardiaceae</taxon>
        <taxon>Rhodococcus</taxon>
    </lineage>
</organism>
<dbReference type="Pfam" id="PF03861">
    <property type="entry name" value="ANTAR"/>
    <property type="match status" value="1"/>
</dbReference>
<accession>A0ABU7JX65</accession>
<dbReference type="RefSeq" id="WP_330153978.1">
    <property type="nucleotide sequence ID" value="NZ_JAUZMZ010000164.1"/>
</dbReference>
<keyword evidence="4" id="KW-0804">Transcription</keyword>
<feature type="domain" description="ANTAR" evidence="5">
    <location>
        <begin position="162"/>
        <end position="223"/>
    </location>
</feature>
<evidence type="ECO:0000256" key="3">
    <source>
        <dbReference type="ARBA" id="ARBA00023015"/>
    </source>
</evidence>
<evidence type="ECO:0000259" key="5">
    <source>
        <dbReference type="PROSITE" id="PS50921"/>
    </source>
</evidence>
<dbReference type="InterPro" id="IPR003018">
    <property type="entry name" value="GAF"/>
</dbReference>
<reference evidence="6 7" key="1">
    <citation type="submission" date="2023-08" db="EMBL/GenBank/DDBJ databases">
        <authorList>
            <person name="Girao M."/>
            <person name="Carvalho M.F."/>
        </authorList>
    </citation>
    <scope>NUCLEOTIDE SEQUENCE [LARGE SCALE GENOMIC DNA]</scope>
    <source>
        <strain evidence="6 7">CC-R104</strain>
    </source>
</reference>
<dbReference type="InterPro" id="IPR011006">
    <property type="entry name" value="CheY-like_superfamily"/>
</dbReference>
<keyword evidence="3" id="KW-0805">Transcription regulation</keyword>
<dbReference type="InterPro" id="IPR012074">
    <property type="entry name" value="GAF_ANTAR"/>
</dbReference>
<proteinExistence type="predicted"/>
<keyword evidence="1" id="KW-0808">Transferase</keyword>
<name>A0ABU7JX65_9NOCA</name>
<evidence type="ECO:0000313" key="6">
    <source>
        <dbReference type="EMBL" id="MEE2034613.1"/>
    </source>
</evidence>
<protein>
    <submittedName>
        <fullName evidence="6">GAF and ANTAR domain-containing protein</fullName>
    </submittedName>
</protein>
<dbReference type="InterPro" id="IPR005561">
    <property type="entry name" value="ANTAR"/>
</dbReference>
<sequence>MAHLDDERLSRSMAELARSMTADFDLDETLRRITGAAVAIVPGSESADVLLIAGPSRFESLASTSGLPPQLDNLQVSLGEGPCLDAAQETVMTRCNDLRTDTRWPRFAAAAVEAGVLSILSFRLYTQTGHSGALNLFSSQANAFDSDSEHTGEALAAHAAVAILASRKELQFKSALASRDRIGQAKGMLMERFTIGADRAFEMMVKLSQETNTPLAEVAARVIEAGPDRR</sequence>
<keyword evidence="7" id="KW-1185">Reference proteome</keyword>
<evidence type="ECO:0000313" key="7">
    <source>
        <dbReference type="Proteomes" id="UP001331936"/>
    </source>
</evidence>
<dbReference type="Proteomes" id="UP001331936">
    <property type="component" value="Unassembled WGS sequence"/>
</dbReference>
<gene>
    <name evidence="6" type="ORF">Q8814_21260</name>
</gene>
<evidence type="ECO:0000256" key="4">
    <source>
        <dbReference type="ARBA" id="ARBA00023163"/>
    </source>
</evidence>
<evidence type="ECO:0000256" key="1">
    <source>
        <dbReference type="ARBA" id="ARBA00022679"/>
    </source>
</evidence>
<dbReference type="Pfam" id="PF13185">
    <property type="entry name" value="GAF_2"/>
    <property type="match status" value="1"/>
</dbReference>
<dbReference type="SUPFAM" id="SSF55781">
    <property type="entry name" value="GAF domain-like"/>
    <property type="match status" value="1"/>
</dbReference>
<dbReference type="SMART" id="SM01012">
    <property type="entry name" value="ANTAR"/>
    <property type="match status" value="1"/>
</dbReference>
<keyword evidence="2" id="KW-0418">Kinase</keyword>
<dbReference type="InterPro" id="IPR029016">
    <property type="entry name" value="GAF-like_dom_sf"/>
</dbReference>